<name>A0ACB8BV10_9AGAM</name>
<reference evidence="1" key="1">
    <citation type="journal article" date="2021" name="New Phytol.">
        <title>Evolutionary innovations through gain and loss of genes in the ectomycorrhizal Boletales.</title>
        <authorList>
            <person name="Wu G."/>
            <person name="Miyauchi S."/>
            <person name="Morin E."/>
            <person name="Kuo A."/>
            <person name="Drula E."/>
            <person name="Varga T."/>
            <person name="Kohler A."/>
            <person name="Feng B."/>
            <person name="Cao Y."/>
            <person name="Lipzen A."/>
            <person name="Daum C."/>
            <person name="Hundley H."/>
            <person name="Pangilinan J."/>
            <person name="Johnson J."/>
            <person name="Barry K."/>
            <person name="LaButti K."/>
            <person name="Ng V."/>
            <person name="Ahrendt S."/>
            <person name="Min B."/>
            <person name="Choi I.G."/>
            <person name="Park H."/>
            <person name="Plett J.M."/>
            <person name="Magnuson J."/>
            <person name="Spatafora J.W."/>
            <person name="Nagy L.G."/>
            <person name="Henrissat B."/>
            <person name="Grigoriev I.V."/>
            <person name="Yang Z.L."/>
            <person name="Xu J."/>
            <person name="Martin F.M."/>
        </authorList>
    </citation>
    <scope>NUCLEOTIDE SEQUENCE</scope>
    <source>
        <strain evidence="1">KUC20120723A-06</strain>
    </source>
</reference>
<organism evidence="1 2">
    <name type="scientific">Leucogyrophana mollusca</name>
    <dbReference type="NCBI Taxonomy" id="85980"/>
    <lineage>
        <taxon>Eukaryota</taxon>
        <taxon>Fungi</taxon>
        <taxon>Dikarya</taxon>
        <taxon>Basidiomycota</taxon>
        <taxon>Agaricomycotina</taxon>
        <taxon>Agaricomycetes</taxon>
        <taxon>Agaricomycetidae</taxon>
        <taxon>Boletales</taxon>
        <taxon>Boletales incertae sedis</taxon>
        <taxon>Leucogyrophana</taxon>
    </lineage>
</organism>
<proteinExistence type="predicted"/>
<protein>
    <submittedName>
        <fullName evidence="1">Uncharacterized protein</fullName>
    </submittedName>
</protein>
<accession>A0ACB8BV10</accession>
<gene>
    <name evidence="1" type="ORF">BV22DRAFT_1191796</name>
</gene>
<sequence length="310" mass="34896">MSHYNSINASQQRSDPSIKSPPDKEMKLLSHIRKSNLSRLQDAMQVSDSKFSKLIRTLRMLCHAHFDVGRPLREQSQNAWDAYLSEAKTLPILHKYQDAWPARIYINRYFGNREPTPGEDSDTNPFEGMVIDGPDGLAARDGDGKTIFDRLVTQKAPSADIVTDLDSDTYSDYDGSPVQPIVSTPRQELPIHPPTVTHPQPRKHLPRQDSRTSSPQPTARAASSSPEAEARLYRALQALDPNLGAFLPYFVEIGIDDEVKLMKMVKWPPKLRETWLRSQQEALHMNSFQMESLVICLAPANAPAKVPCEN</sequence>
<evidence type="ECO:0000313" key="2">
    <source>
        <dbReference type="Proteomes" id="UP000790709"/>
    </source>
</evidence>
<evidence type="ECO:0000313" key="1">
    <source>
        <dbReference type="EMBL" id="KAH7929760.1"/>
    </source>
</evidence>
<keyword evidence="2" id="KW-1185">Reference proteome</keyword>
<dbReference type="Proteomes" id="UP000790709">
    <property type="component" value="Unassembled WGS sequence"/>
</dbReference>
<dbReference type="EMBL" id="MU266338">
    <property type="protein sequence ID" value="KAH7929760.1"/>
    <property type="molecule type" value="Genomic_DNA"/>
</dbReference>
<comment type="caution">
    <text evidence="1">The sequence shown here is derived from an EMBL/GenBank/DDBJ whole genome shotgun (WGS) entry which is preliminary data.</text>
</comment>